<keyword evidence="10" id="KW-1185">Reference proteome</keyword>
<evidence type="ECO:0000256" key="7">
    <source>
        <dbReference type="SAM" id="Phobius"/>
    </source>
</evidence>
<evidence type="ECO:0000313" key="9">
    <source>
        <dbReference type="EMBL" id="KPV45245.1"/>
    </source>
</evidence>
<feature type="transmembrane region" description="Helical" evidence="7">
    <location>
        <begin position="12"/>
        <end position="38"/>
    </location>
</feature>
<comment type="subcellular location">
    <subcellularLocation>
        <location evidence="1">Cell membrane</location>
        <topology evidence="1">Multi-pass membrane protein</topology>
    </subcellularLocation>
</comment>
<dbReference type="Pfam" id="PF07690">
    <property type="entry name" value="MFS_1"/>
    <property type="match status" value="1"/>
</dbReference>
<sequence>MKTNQRQTPWQMVLILFFITSAVESISMSHVFAFMPVYLQSIHVPHVETWVGILSAITFVVGLPFVPLWGVWAQRYGGKLVVMRSAYVEMVVLVTLGLSHSLLGIFIAMALVGFQLGNTGIMLAAIRQAAPDGKVGFAVSVFSVSSSIGMAGGPLIGGLVTGLHLLNLHGLYIFDGVLSFVTGTMLLLFYKQPQLDSPAAPSKSVSGMTITEPVRQSAWTVAWHSIRFTFSLRVTWALFSIYSVLMMARQMINPYLPIAIEHLPLHSVSATVSIGGLMGFSAVIGAVITVFAGRIGDKVGFNRILMAAFVCLLPASLVLGWSHSVLWFTVGLTVFSAGLSIGGAMVFALFSTRIPETHRSTALNLVYLPLYFGGIIGPAIASLLTRMGLFGPFLGAGVLFALAIVVTIVTRRHTANVPHGEAAAPVTG</sequence>
<dbReference type="AlphaFoldDB" id="A0A0N8PPT8"/>
<keyword evidence="4 7" id="KW-0812">Transmembrane</keyword>
<keyword evidence="3" id="KW-1003">Cell membrane</keyword>
<name>A0A0N8PPT8_9BACL</name>
<feature type="transmembrane region" description="Helical" evidence="7">
    <location>
        <begin position="304"/>
        <end position="321"/>
    </location>
</feature>
<dbReference type="PRINTS" id="PR01035">
    <property type="entry name" value="TCRTETA"/>
</dbReference>
<dbReference type="PANTHER" id="PTHR43414:SF1">
    <property type="entry name" value="PEPTIDE PERMEASE"/>
    <property type="match status" value="1"/>
</dbReference>
<dbReference type="SUPFAM" id="SSF103473">
    <property type="entry name" value="MFS general substrate transporter"/>
    <property type="match status" value="1"/>
</dbReference>
<feature type="transmembrane region" description="Helical" evidence="7">
    <location>
        <begin position="50"/>
        <end position="69"/>
    </location>
</feature>
<dbReference type="PANTHER" id="PTHR43414">
    <property type="entry name" value="MULTIDRUG RESISTANCE PROTEIN MDTG"/>
    <property type="match status" value="1"/>
</dbReference>
<dbReference type="InterPro" id="IPR036259">
    <property type="entry name" value="MFS_trans_sf"/>
</dbReference>
<accession>A0A0N8PPT8</accession>
<keyword evidence="2" id="KW-0813">Transport</keyword>
<evidence type="ECO:0000256" key="1">
    <source>
        <dbReference type="ARBA" id="ARBA00004651"/>
    </source>
</evidence>
<dbReference type="STRING" id="471514.AN477_02245"/>
<dbReference type="OrthoDB" id="9773404at2"/>
<feature type="transmembrane region" description="Helical" evidence="7">
    <location>
        <begin position="390"/>
        <end position="409"/>
    </location>
</feature>
<evidence type="ECO:0000256" key="4">
    <source>
        <dbReference type="ARBA" id="ARBA00022692"/>
    </source>
</evidence>
<dbReference type="RefSeq" id="WP_054967571.1">
    <property type="nucleotide sequence ID" value="NZ_LJCO01000011.1"/>
</dbReference>
<evidence type="ECO:0000256" key="3">
    <source>
        <dbReference type="ARBA" id="ARBA00022475"/>
    </source>
</evidence>
<dbReference type="InterPro" id="IPR020846">
    <property type="entry name" value="MFS_dom"/>
</dbReference>
<dbReference type="InterPro" id="IPR011701">
    <property type="entry name" value="MFS"/>
</dbReference>
<reference evidence="9 10" key="1">
    <citation type="submission" date="2015-09" db="EMBL/GenBank/DDBJ databases">
        <title>Draft genome sequence of Alicyclobacillus ferrooxydans DSM 22381.</title>
        <authorList>
            <person name="Hemp J."/>
        </authorList>
    </citation>
    <scope>NUCLEOTIDE SEQUENCE [LARGE SCALE GENOMIC DNA]</scope>
    <source>
        <strain evidence="9 10">TC-34</strain>
    </source>
</reference>
<proteinExistence type="predicted"/>
<dbReference type="PROSITE" id="PS50850">
    <property type="entry name" value="MFS"/>
    <property type="match status" value="1"/>
</dbReference>
<feature type="transmembrane region" description="Helical" evidence="7">
    <location>
        <begin position="327"/>
        <end position="350"/>
    </location>
</feature>
<keyword evidence="6 7" id="KW-0472">Membrane</keyword>
<dbReference type="PATRIC" id="fig|471514.4.peg.2781"/>
<dbReference type="GO" id="GO:0005886">
    <property type="term" value="C:plasma membrane"/>
    <property type="evidence" value="ECO:0007669"/>
    <property type="project" value="UniProtKB-SubCell"/>
</dbReference>
<dbReference type="EMBL" id="LJCO01000011">
    <property type="protein sequence ID" value="KPV45245.1"/>
    <property type="molecule type" value="Genomic_DNA"/>
</dbReference>
<feature type="transmembrane region" description="Helical" evidence="7">
    <location>
        <begin position="234"/>
        <end position="252"/>
    </location>
</feature>
<keyword evidence="5 7" id="KW-1133">Transmembrane helix</keyword>
<feature type="transmembrane region" description="Helical" evidence="7">
    <location>
        <begin position="171"/>
        <end position="190"/>
    </location>
</feature>
<protein>
    <recommendedName>
        <fullName evidence="8">Major facilitator superfamily (MFS) profile domain-containing protein</fullName>
    </recommendedName>
</protein>
<organism evidence="9 10">
    <name type="scientific">Alicyclobacillus ferrooxydans</name>
    <dbReference type="NCBI Taxonomy" id="471514"/>
    <lineage>
        <taxon>Bacteria</taxon>
        <taxon>Bacillati</taxon>
        <taxon>Bacillota</taxon>
        <taxon>Bacilli</taxon>
        <taxon>Bacillales</taxon>
        <taxon>Alicyclobacillaceae</taxon>
        <taxon>Alicyclobacillus</taxon>
    </lineage>
</organism>
<evidence type="ECO:0000256" key="2">
    <source>
        <dbReference type="ARBA" id="ARBA00022448"/>
    </source>
</evidence>
<comment type="caution">
    <text evidence="9">The sequence shown here is derived from an EMBL/GenBank/DDBJ whole genome shotgun (WGS) entry which is preliminary data.</text>
</comment>
<feature type="domain" description="Major facilitator superfamily (MFS) profile" evidence="8">
    <location>
        <begin position="13"/>
        <end position="415"/>
    </location>
</feature>
<dbReference type="Proteomes" id="UP000050482">
    <property type="component" value="Unassembled WGS sequence"/>
</dbReference>
<evidence type="ECO:0000259" key="8">
    <source>
        <dbReference type="PROSITE" id="PS50850"/>
    </source>
</evidence>
<evidence type="ECO:0000313" key="10">
    <source>
        <dbReference type="Proteomes" id="UP000050482"/>
    </source>
</evidence>
<dbReference type="GO" id="GO:0022857">
    <property type="term" value="F:transmembrane transporter activity"/>
    <property type="evidence" value="ECO:0007669"/>
    <property type="project" value="InterPro"/>
</dbReference>
<feature type="transmembrane region" description="Helical" evidence="7">
    <location>
        <begin position="272"/>
        <end position="292"/>
    </location>
</feature>
<gene>
    <name evidence="9" type="ORF">AN477_02245</name>
</gene>
<dbReference type="Gene3D" id="1.20.1250.20">
    <property type="entry name" value="MFS general substrate transporter like domains"/>
    <property type="match status" value="2"/>
</dbReference>
<evidence type="ECO:0000256" key="5">
    <source>
        <dbReference type="ARBA" id="ARBA00022989"/>
    </source>
</evidence>
<evidence type="ECO:0000256" key="6">
    <source>
        <dbReference type="ARBA" id="ARBA00023136"/>
    </source>
</evidence>
<dbReference type="InterPro" id="IPR001958">
    <property type="entry name" value="Tet-R_TetA/multi-R_MdtG-like"/>
</dbReference>
<feature type="transmembrane region" description="Helical" evidence="7">
    <location>
        <begin position="362"/>
        <end position="384"/>
    </location>
</feature>